<accession>A0ABV3FPF9</accession>
<comment type="caution">
    <text evidence="2">The sequence shown here is derived from an EMBL/GenBank/DDBJ whole genome shotgun (WGS) entry which is preliminary data.</text>
</comment>
<evidence type="ECO:0008006" key="4">
    <source>
        <dbReference type="Google" id="ProtNLM"/>
    </source>
</evidence>
<feature type="region of interest" description="Disordered" evidence="1">
    <location>
        <begin position="231"/>
        <end position="276"/>
    </location>
</feature>
<reference evidence="2 3" key="1">
    <citation type="submission" date="2024-06" db="EMBL/GenBank/DDBJ databases">
        <title>The Natural Products Discovery Center: Release of the First 8490 Sequenced Strains for Exploring Actinobacteria Biosynthetic Diversity.</title>
        <authorList>
            <person name="Kalkreuter E."/>
            <person name="Kautsar S.A."/>
            <person name="Yang D."/>
            <person name="Bader C.D."/>
            <person name="Teijaro C.N."/>
            <person name="Fluegel L."/>
            <person name="Davis C.M."/>
            <person name="Simpson J.R."/>
            <person name="Lauterbach L."/>
            <person name="Steele A.D."/>
            <person name="Gui C."/>
            <person name="Meng S."/>
            <person name="Li G."/>
            <person name="Viehrig K."/>
            <person name="Ye F."/>
            <person name="Su P."/>
            <person name="Kiefer A.F."/>
            <person name="Nichols A."/>
            <person name="Cepeda A.J."/>
            <person name="Yan W."/>
            <person name="Fan B."/>
            <person name="Jiang Y."/>
            <person name="Adhikari A."/>
            <person name="Zheng C.-J."/>
            <person name="Schuster L."/>
            <person name="Cowan T.M."/>
            <person name="Smanski M.J."/>
            <person name="Chevrette M.G."/>
            <person name="De Carvalho L.P.S."/>
            <person name="Shen B."/>
        </authorList>
    </citation>
    <scope>NUCLEOTIDE SEQUENCE [LARGE SCALE GENOMIC DNA]</scope>
    <source>
        <strain evidence="2 3">NPDC050403</strain>
    </source>
</reference>
<feature type="compositionally biased region" description="Basic and acidic residues" evidence="1">
    <location>
        <begin position="243"/>
        <end position="276"/>
    </location>
</feature>
<feature type="region of interest" description="Disordered" evidence="1">
    <location>
        <begin position="166"/>
        <end position="187"/>
    </location>
</feature>
<sequence length="276" mass="29447">MTIEDAARDLYGLDPTDFVAARTELVAAAKKAGDGDLAEAIGRLRKPTISAWTVNLLARSAPEEVDALLGLGAALRKAQRELSGERLRALGAQRQQIVNALAERARALAAEHGRPVGEAVLCDVGRTLTAALADDDVASRISAGTLATAADYEGFGPLGPALAAVPDAPSAEKPKKRAAKATDPAREELDQALAELETARGATDSAREEAESAGERLTVAQERLERARAELAHAEQQRQFARTAERDARERLRAAERHADRAERRVGRAREQVDGD</sequence>
<dbReference type="RefSeq" id="WP_357781015.1">
    <property type="nucleotide sequence ID" value="NZ_JBFAKC010000003.1"/>
</dbReference>
<proteinExistence type="predicted"/>
<keyword evidence="3" id="KW-1185">Reference proteome</keyword>
<evidence type="ECO:0000256" key="1">
    <source>
        <dbReference type="SAM" id="MobiDB-lite"/>
    </source>
</evidence>
<name>A0ABV3FPF9_9NOCA</name>
<dbReference type="EMBL" id="JBFAKC010000003">
    <property type="protein sequence ID" value="MEV0707288.1"/>
    <property type="molecule type" value="Genomic_DNA"/>
</dbReference>
<evidence type="ECO:0000313" key="3">
    <source>
        <dbReference type="Proteomes" id="UP001551695"/>
    </source>
</evidence>
<evidence type="ECO:0000313" key="2">
    <source>
        <dbReference type="EMBL" id="MEV0707288.1"/>
    </source>
</evidence>
<protein>
    <recommendedName>
        <fullName evidence="4">Transposase</fullName>
    </recommendedName>
</protein>
<gene>
    <name evidence="2" type="ORF">AB0I48_06955</name>
</gene>
<organism evidence="2 3">
    <name type="scientific">Nocardia aurea</name>
    <dbReference type="NCBI Taxonomy" id="2144174"/>
    <lineage>
        <taxon>Bacteria</taxon>
        <taxon>Bacillati</taxon>
        <taxon>Actinomycetota</taxon>
        <taxon>Actinomycetes</taxon>
        <taxon>Mycobacteriales</taxon>
        <taxon>Nocardiaceae</taxon>
        <taxon>Nocardia</taxon>
    </lineage>
</organism>
<dbReference type="Proteomes" id="UP001551695">
    <property type="component" value="Unassembled WGS sequence"/>
</dbReference>
<dbReference type="SUPFAM" id="SSF57997">
    <property type="entry name" value="Tropomyosin"/>
    <property type="match status" value="1"/>
</dbReference>
<dbReference type="Gene3D" id="1.20.120.330">
    <property type="entry name" value="Nucleotidyltransferases domain 2"/>
    <property type="match status" value="1"/>
</dbReference>